<accession>A0A1G7ZBC4</accession>
<name>A0A1G7ZBC4_ANETH</name>
<proteinExistence type="predicted"/>
<dbReference type="Gene3D" id="3.40.50.150">
    <property type="entry name" value="Vaccinia Virus protein VP39"/>
    <property type="match status" value="2"/>
</dbReference>
<dbReference type="InterPro" id="IPR029063">
    <property type="entry name" value="SAM-dependent_MTases_sf"/>
</dbReference>
<dbReference type="PIRSF" id="PIRSF000398">
    <property type="entry name" value="M_m6A_EcoRV"/>
    <property type="match status" value="1"/>
</dbReference>
<organism evidence="4 5">
    <name type="scientific">Aneurinibacillus thermoaerophilus</name>
    <dbReference type="NCBI Taxonomy" id="143495"/>
    <lineage>
        <taxon>Bacteria</taxon>
        <taxon>Bacillati</taxon>
        <taxon>Bacillota</taxon>
        <taxon>Bacilli</taxon>
        <taxon>Bacillales</taxon>
        <taxon>Paenibacillaceae</taxon>
        <taxon>Aneurinibacillus group</taxon>
        <taxon>Aneurinibacillus</taxon>
    </lineage>
</organism>
<gene>
    <name evidence="4" type="ORF">SAMN04489735_10104</name>
</gene>
<protein>
    <submittedName>
        <fullName evidence="4">DNA adenine methylase</fullName>
    </submittedName>
</protein>
<dbReference type="GO" id="GO:0009007">
    <property type="term" value="F:site-specific DNA-methyltransferase (adenine-specific) activity"/>
    <property type="evidence" value="ECO:0007669"/>
    <property type="project" value="UniProtKB-EC"/>
</dbReference>
<sequence>MTTTINPLRYPGAKRQLVPYIGNLIKCNNLHGCTFIEPYAGSAVVGLELLKNNIIDRLILVERDVLIYSFWKCVFSATDELCNRIETLPVDIETWLKMKPLREVTVPHDDKIMELGVAGLFFNRTNFSGILKANPIGGITQNSNYKIDCRFNKPVLIDLIKNLSLIKEKVEVYWDDAITFLNGYKANFLKKRHFVYFDPPYFSKGHKLYRHYYTINDHKKLANFVRNNKHFDWLISYDDEPYICGLYSGMNAKYSPFYLDYTVSKGKRSSGKELLISNLPLPPVKFSKTNIL</sequence>
<dbReference type="PANTHER" id="PTHR30481">
    <property type="entry name" value="DNA ADENINE METHYLASE"/>
    <property type="match status" value="1"/>
</dbReference>
<dbReference type="RefSeq" id="WP_091260295.1">
    <property type="nucleotide sequence ID" value="NZ_FNDE01000010.1"/>
</dbReference>
<dbReference type="GO" id="GO:0006298">
    <property type="term" value="P:mismatch repair"/>
    <property type="evidence" value="ECO:0007669"/>
    <property type="project" value="TreeGrafter"/>
</dbReference>
<reference evidence="4 5" key="1">
    <citation type="submission" date="2016-10" db="EMBL/GenBank/DDBJ databases">
        <authorList>
            <person name="de Groot N.N."/>
        </authorList>
    </citation>
    <scope>NUCLEOTIDE SEQUENCE [LARGE SCALE GENOMIC DNA]</scope>
    <source>
        <strain evidence="4 5">L 420-91</strain>
    </source>
</reference>
<evidence type="ECO:0000313" key="5">
    <source>
        <dbReference type="Proteomes" id="UP000198956"/>
    </source>
</evidence>
<dbReference type="GO" id="GO:1904047">
    <property type="term" value="F:S-adenosyl-L-methionine binding"/>
    <property type="evidence" value="ECO:0007669"/>
    <property type="project" value="TreeGrafter"/>
</dbReference>
<keyword evidence="1 4" id="KW-0489">Methyltransferase</keyword>
<dbReference type="GO" id="GO:0009307">
    <property type="term" value="P:DNA restriction-modification system"/>
    <property type="evidence" value="ECO:0007669"/>
    <property type="project" value="InterPro"/>
</dbReference>
<dbReference type="PANTHER" id="PTHR30481:SF2">
    <property type="entry name" value="SITE-SPECIFIC DNA-METHYLTRANSFERASE (ADENINE-SPECIFIC)"/>
    <property type="match status" value="1"/>
</dbReference>
<evidence type="ECO:0000313" key="4">
    <source>
        <dbReference type="EMBL" id="SDH05988.1"/>
    </source>
</evidence>
<evidence type="ECO:0000256" key="2">
    <source>
        <dbReference type="ARBA" id="ARBA00022679"/>
    </source>
</evidence>
<keyword evidence="2" id="KW-0808">Transferase</keyword>
<dbReference type="SUPFAM" id="SSF53335">
    <property type="entry name" value="S-adenosyl-L-methionine-dependent methyltransferases"/>
    <property type="match status" value="1"/>
</dbReference>
<evidence type="ECO:0000256" key="1">
    <source>
        <dbReference type="ARBA" id="ARBA00022603"/>
    </source>
</evidence>
<dbReference type="GO" id="GO:0043565">
    <property type="term" value="F:sequence-specific DNA binding"/>
    <property type="evidence" value="ECO:0007669"/>
    <property type="project" value="TreeGrafter"/>
</dbReference>
<keyword evidence="3" id="KW-0949">S-adenosyl-L-methionine</keyword>
<dbReference type="InterPro" id="IPR012263">
    <property type="entry name" value="M_m6A_EcoRV"/>
</dbReference>
<dbReference type="GO" id="GO:0032259">
    <property type="term" value="P:methylation"/>
    <property type="evidence" value="ECO:0007669"/>
    <property type="project" value="UniProtKB-KW"/>
</dbReference>
<dbReference type="Proteomes" id="UP000198956">
    <property type="component" value="Unassembled WGS sequence"/>
</dbReference>
<dbReference type="EMBL" id="FNDE01000010">
    <property type="protein sequence ID" value="SDH05988.1"/>
    <property type="molecule type" value="Genomic_DNA"/>
</dbReference>
<dbReference type="AlphaFoldDB" id="A0A1G7ZBC4"/>
<dbReference type="OrthoDB" id="9805629at2"/>
<dbReference type="Pfam" id="PF02086">
    <property type="entry name" value="MethyltransfD12"/>
    <property type="match status" value="1"/>
</dbReference>
<evidence type="ECO:0000256" key="3">
    <source>
        <dbReference type="ARBA" id="ARBA00022691"/>
    </source>
</evidence>
<dbReference type="InterPro" id="IPR012327">
    <property type="entry name" value="MeTrfase_D12"/>
</dbReference>
<dbReference type="PRINTS" id="PR00505">
    <property type="entry name" value="D12N6MTFRASE"/>
</dbReference>